<name>A0A2W5SVU1_9BACT</name>
<dbReference type="SUPFAM" id="SSF55486">
    <property type="entry name" value="Metalloproteases ('zincins'), catalytic domain"/>
    <property type="match status" value="1"/>
</dbReference>
<dbReference type="AlphaFoldDB" id="A0A2W5SVU1"/>
<dbReference type="CDD" id="cd09598">
    <property type="entry name" value="M4_like"/>
    <property type="match status" value="1"/>
</dbReference>
<dbReference type="EMBL" id="QFQP01000031">
    <property type="protein sequence ID" value="PZR07459.1"/>
    <property type="molecule type" value="Genomic_DNA"/>
</dbReference>
<dbReference type="Proteomes" id="UP000249061">
    <property type="component" value="Unassembled WGS sequence"/>
</dbReference>
<reference evidence="1 2" key="1">
    <citation type="submission" date="2017-08" db="EMBL/GenBank/DDBJ databases">
        <title>Infants hospitalized years apart are colonized by the same room-sourced microbial strains.</title>
        <authorList>
            <person name="Brooks B."/>
            <person name="Olm M.R."/>
            <person name="Firek B.A."/>
            <person name="Baker R."/>
            <person name="Thomas B.C."/>
            <person name="Morowitz M.J."/>
            <person name="Banfield J.F."/>
        </authorList>
    </citation>
    <scope>NUCLEOTIDE SEQUENCE [LARGE SCALE GENOMIC DNA]</scope>
    <source>
        <strain evidence="1">S2_003_000_R2_14</strain>
    </source>
</reference>
<evidence type="ECO:0000313" key="1">
    <source>
        <dbReference type="EMBL" id="PZR07459.1"/>
    </source>
</evidence>
<sequence>MTRMTTPAERTVKMRIIAADPSVMRGGQPLTAIVDVPAETLAAGPRGARVHVVDYDASSRTLYEPADVLAARWNTQLHVAPKSKVIHGDPAFHASNVYAIVMRTLARFESALGRRINWGFGSGGHQLKIAPHAFSDANAFYSRRDEALLFGHFPDGRRTIFTCLSHDVVVHETSHAILDGLRERYTAPSSPDQAAFHEGFADVVALLSVFSLEELVTHLMDVPVDARPGERSTQLLAKDATYEALRKSTLLSVGRELGKEMTPIGRSALRHSLFNVKPAKDALSSRDAAHERGEVLVAAVMDAFVRVWAERLAAYFVDTHARFMDRRRAAEEGARVADALLTMVIRALDYCPPVHVEFGTFLSALVTADAQVRPTDSFGFRRHLETAFNAFGIQHRSLGDAAEWLRFPSEKVKVDRVRFASMQHDVDEVFRFAWENRAQLKLHEDAFTRVISVRPCMRVSPDDGFHLRETVAEVLQQLTVPARELKRLGVKQPKGMPDDQPVELFGGMTLVFDDFGTLRFSIGDSVLGAKNSAVQQRQSERIESLWVRGHYRANSSAARRFSAVHRVRSLGAPSLVKETW</sequence>
<gene>
    <name evidence="1" type="ORF">DI536_27800</name>
</gene>
<protein>
    <recommendedName>
        <fullName evidence="3">Peptidase M4 domain-containing protein</fullName>
    </recommendedName>
</protein>
<proteinExistence type="predicted"/>
<comment type="caution">
    <text evidence="1">The sequence shown here is derived from an EMBL/GenBank/DDBJ whole genome shotgun (WGS) entry which is preliminary data.</text>
</comment>
<evidence type="ECO:0000313" key="2">
    <source>
        <dbReference type="Proteomes" id="UP000249061"/>
    </source>
</evidence>
<evidence type="ECO:0008006" key="3">
    <source>
        <dbReference type="Google" id="ProtNLM"/>
    </source>
</evidence>
<organism evidence="1 2">
    <name type="scientific">Archangium gephyra</name>
    <dbReference type="NCBI Taxonomy" id="48"/>
    <lineage>
        <taxon>Bacteria</taxon>
        <taxon>Pseudomonadati</taxon>
        <taxon>Myxococcota</taxon>
        <taxon>Myxococcia</taxon>
        <taxon>Myxococcales</taxon>
        <taxon>Cystobacterineae</taxon>
        <taxon>Archangiaceae</taxon>
        <taxon>Archangium</taxon>
    </lineage>
</organism>
<accession>A0A2W5SVU1</accession>